<keyword evidence="2" id="KW-0732">Signal</keyword>
<dbReference type="InterPro" id="IPR002509">
    <property type="entry name" value="NODB_dom"/>
</dbReference>
<protein>
    <submittedName>
        <fullName evidence="4">Unannotated protein</fullName>
    </submittedName>
</protein>
<dbReference type="PROSITE" id="PS51677">
    <property type="entry name" value="NODB"/>
    <property type="match status" value="1"/>
</dbReference>
<dbReference type="PANTHER" id="PTHR34216">
    <property type="match status" value="1"/>
</dbReference>
<proteinExistence type="predicted"/>
<comment type="subcellular location">
    <subcellularLocation>
        <location evidence="1">Secreted</location>
    </subcellularLocation>
</comment>
<organism evidence="4">
    <name type="scientific">freshwater metagenome</name>
    <dbReference type="NCBI Taxonomy" id="449393"/>
    <lineage>
        <taxon>unclassified sequences</taxon>
        <taxon>metagenomes</taxon>
        <taxon>ecological metagenomes</taxon>
    </lineage>
</organism>
<dbReference type="GO" id="GO:0005975">
    <property type="term" value="P:carbohydrate metabolic process"/>
    <property type="evidence" value="ECO:0007669"/>
    <property type="project" value="InterPro"/>
</dbReference>
<dbReference type="Pfam" id="PF01522">
    <property type="entry name" value="Polysacc_deac_1"/>
    <property type="match status" value="1"/>
</dbReference>
<dbReference type="Gene3D" id="3.20.20.370">
    <property type="entry name" value="Glycoside hydrolase/deacetylase"/>
    <property type="match status" value="1"/>
</dbReference>
<dbReference type="SUPFAM" id="SSF88713">
    <property type="entry name" value="Glycoside hydrolase/deacetylase"/>
    <property type="match status" value="1"/>
</dbReference>
<dbReference type="PANTHER" id="PTHR34216:SF3">
    <property type="entry name" value="POLY-BETA-1,6-N-ACETYL-D-GLUCOSAMINE N-DEACETYLASE"/>
    <property type="match status" value="1"/>
</dbReference>
<dbReference type="InterPro" id="IPR011330">
    <property type="entry name" value="Glyco_hydro/deAcase_b/a-brl"/>
</dbReference>
<dbReference type="EMBL" id="CAFAAG010000049">
    <property type="protein sequence ID" value="CAB4792674.1"/>
    <property type="molecule type" value="Genomic_DNA"/>
</dbReference>
<sequence>MRSLIGDRNVFATKRRVAGVVGEVFRSLPRPLAHGHRTLMYHSVGLEQNNTTVDGDTLGIYSMTIAQFTQQIDAIQRVAQSKGISLVPFGSVLRDTISITFDDGYTDALTVIAPLLCARQIPFHVFVSSARMNGSDHKYLSPEQLVELANMPGVTIGAHGATHRSLTSLSPSELAAELQASKVDLEAVLKKPVSTMSYPYGHVNDEVRKAAQDAGFTFAATSKWGFNESSGDSLLQRRIDMWSGDTKRTVENKILGHWNWFGLLT</sequence>
<reference evidence="4" key="1">
    <citation type="submission" date="2020-05" db="EMBL/GenBank/DDBJ databases">
        <authorList>
            <person name="Chiriac C."/>
            <person name="Salcher M."/>
            <person name="Ghai R."/>
            <person name="Kavagutti S V."/>
        </authorList>
    </citation>
    <scope>NUCLEOTIDE SEQUENCE</scope>
</reference>
<dbReference type="GO" id="GO:0016810">
    <property type="term" value="F:hydrolase activity, acting on carbon-nitrogen (but not peptide) bonds"/>
    <property type="evidence" value="ECO:0007669"/>
    <property type="project" value="InterPro"/>
</dbReference>
<dbReference type="GO" id="GO:0005576">
    <property type="term" value="C:extracellular region"/>
    <property type="evidence" value="ECO:0007669"/>
    <property type="project" value="UniProtKB-SubCell"/>
</dbReference>
<evidence type="ECO:0000256" key="2">
    <source>
        <dbReference type="ARBA" id="ARBA00022729"/>
    </source>
</evidence>
<evidence type="ECO:0000313" key="4">
    <source>
        <dbReference type="EMBL" id="CAB4792674.1"/>
    </source>
</evidence>
<gene>
    <name evidence="4" type="ORF">UFOPK2975_00761</name>
</gene>
<dbReference type="CDD" id="cd10918">
    <property type="entry name" value="CE4_NodB_like_5s_6s"/>
    <property type="match status" value="1"/>
</dbReference>
<dbReference type="InterPro" id="IPR051398">
    <property type="entry name" value="Polysacch_Deacetylase"/>
</dbReference>
<evidence type="ECO:0000256" key="1">
    <source>
        <dbReference type="ARBA" id="ARBA00004613"/>
    </source>
</evidence>
<dbReference type="AlphaFoldDB" id="A0A6J6XB41"/>
<evidence type="ECO:0000259" key="3">
    <source>
        <dbReference type="PROSITE" id="PS51677"/>
    </source>
</evidence>
<accession>A0A6J6XB41</accession>
<name>A0A6J6XB41_9ZZZZ</name>
<feature type="domain" description="NodB homology" evidence="3">
    <location>
        <begin position="95"/>
        <end position="265"/>
    </location>
</feature>